<evidence type="ECO:0000256" key="1">
    <source>
        <dbReference type="SAM" id="MobiDB-lite"/>
    </source>
</evidence>
<dbReference type="Proteomes" id="UP000070121">
    <property type="component" value="Unassembled WGS sequence"/>
</dbReference>
<sequence length="232" mass="25921">MLQQIQNRPDQPNQANSLTVSPLATAPNPSMPPPPGTATGNHLVCWRDSRRGCHWSGAVHLAPERYLILTRWHGWEALRNNPPALPMTSQRILVATFGKMGTIQPLLRGVPLFSDSNLDLYITLKFAPIHEATNCSPDLRATETTSHLLTLAKQTHTQPSALTPGSGLDKTVRVYHYRAYHHLIEYGQHDIKPREPHSGLRKYRLALAAFGQPLIVTPDDRFGWLRAAVERA</sequence>
<evidence type="ECO:0000313" key="2">
    <source>
        <dbReference type="EMBL" id="KXH28629.1"/>
    </source>
</evidence>
<feature type="region of interest" description="Disordered" evidence="1">
    <location>
        <begin position="1"/>
        <end position="37"/>
    </location>
</feature>
<reference evidence="2 3" key="1">
    <citation type="submission" date="2014-02" db="EMBL/GenBank/DDBJ databases">
        <title>The genome sequence of Colletotrichum salicis CBS 607.94.</title>
        <authorList>
            <person name="Baroncelli R."/>
            <person name="Thon M.R."/>
        </authorList>
    </citation>
    <scope>NUCLEOTIDE SEQUENCE [LARGE SCALE GENOMIC DNA]</scope>
    <source>
        <strain evidence="2 3">CBS 607.94</strain>
    </source>
</reference>
<dbReference type="OrthoDB" id="10564493at2759"/>
<protein>
    <submittedName>
        <fullName evidence="2">Uncharacterized protein</fullName>
    </submittedName>
</protein>
<accession>A0A135RYE2</accession>
<keyword evidence="3" id="KW-1185">Reference proteome</keyword>
<dbReference type="AlphaFoldDB" id="A0A135RYE2"/>
<feature type="compositionally biased region" description="Polar residues" evidence="1">
    <location>
        <begin position="1"/>
        <end position="20"/>
    </location>
</feature>
<evidence type="ECO:0000313" key="3">
    <source>
        <dbReference type="Proteomes" id="UP000070121"/>
    </source>
</evidence>
<organism evidence="2 3">
    <name type="scientific">Colletotrichum salicis</name>
    <dbReference type="NCBI Taxonomy" id="1209931"/>
    <lineage>
        <taxon>Eukaryota</taxon>
        <taxon>Fungi</taxon>
        <taxon>Dikarya</taxon>
        <taxon>Ascomycota</taxon>
        <taxon>Pezizomycotina</taxon>
        <taxon>Sordariomycetes</taxon>
        <taxon>Hypocreomycetidae</taxon>
        <taxon>Glomerellales</taxon>
        <taxon>Glomerellaceae</taxon>
        <taxon>Colletotrichum</taxon>
        <taxon>Colletotrichum acutatum species complex</taxon>
    </lineage>
</organism>
<name>A0A135RYE2_9PEZI</name>
<comment type="caution">
    <text evidence="2">The sequence shown here is derived from an EMBL/GenBank/DDBJ whole genome shotgun (WGS) entry which is preliminary data.</text>
</comment>
<gene>
    <name evidence="2" type="ORF">CSAL01_02457</name>
</gene>
<proteinExistence type="predicted"/>
<dbReference type="EMBL" id="JFFI01002607">
    <property type="protein sequence ID" value="KXH28629.1"/>
    <property type="molecule type" value="Genomic_DNA"/>
</dbReference>